<dbReference type="PANTHER" id="PTHR46951">
    <property type="entry name" value="BED-TYPE DOMAIN-CONTAINING PROTEIN"/>
    <property type="match status" value="1"/>
</dbReference>
<reference evidence="5 6" key="1">
    <citation type="journal article" date="2020" name="Mol. Plant">
        <title>The Chromosome-Based Rubber Tree Genome Provides New Insights into Spurge Genome Evolution and Rubber Biosynthesis.</title>
        <authorList>
            <person name="Liu J."/>
            <person name="Shi C."/>
            <person name="Shi C.C."/>
            <person name="Li W."/>
            <person name="Zhang Q.J."/>
            <person name="Zhang Y."/>
            <person name="Li K."/>
            <person name="Lu H.F."/>
            <person name="Shi C."/>
            <person name="Zhu S.T."/>
            <person name="Xiao Z.Y."/>
            <person name="Nan H."/>
            <person name="Yue Y."/>
            <person name="Zhu X.G."/>
            <person name="Wu Y."/>
            <person name="Hong X.N."/>
            <person name="Fan G.Y."/>
            <person name="Tong Y."/>
            <person name="Zhang D."/>
            <person name="Mao C.L."/>
            <person name="Liu Y.L."/>
            <person name="Hao S.J."/>
            <person name="Liu W.Q."/>
            <person name="Lv M.Q."/>
            <person name="Zhang H.B."/>
            <person name="Liu Y."/>
            <person name="Hu-Tang G.R."/>
            <person name="Wang J.P."/>
            <person name="Wang J.H."/>
            <person name="Sun Y.H."/>
            <person name="Ni S.B."/>
            <person name="Chen W.B."/>
            <person name="Zhang X.C."/>
            <person name="Jiao Y.N."/>
            <person name="Eichler E.E."/>
            <person name="Li G.H."/>
            <person name="Liu X."/>
            <person name="Gao L.Z."/>
        </authorList>
    </citation>
    <scope>NUCLEOTIDE SEQUENCE [LARGE SCALE GENOMIC DNA]</scope>
    <source>
        <strain evidence="6">cv. GT1</strain>
        <tissue evidence="5">Leaf</tissue>
    </source>
</reference>
<evidence type="ECO:0000256" key="3">
    <source>
        <dbReference type="ARBA" id="ARBA00022833"/>
    </source>
</evidence>
<keyword evidence="6" id="KW-1185">Reference proteome</keyword>
<dbReference type="GO" id="GO:0003677">
    <property type="term" value="F:DNA binding"/>
    <property type="evidence" value="ECO:0007669"/>
    <property type="project" value="InterPro"/>
</dbReference>
<dbReference type="GO" id="GO:0008270">
    <property type="term" value="F:zinc ion binding"/>
    <property type="evidence" value="ECO:0007669"/>
    <property type="project" value="UniProtKB-KW"/>
</dbReference>
<protein>
    <recommendedName>
        <fullName evidence="4">BED-type domain-containing protein</fullName>
    </recommendedName>
</protein>
<proteinExistence type="predicted"/>
<comment type="caution">
    <text evidence="5">The sequence shown here is derived from an EMBL/GenBank/DDBJ whole genome shotgun (WGS) entry which is preliminary data.</text>
</comment>
<dbReference type="PANTHER" id="PTHR46951:SF2">
    <property type="entry name" value="BED-TYPE DOMAIN-CONTAINING PROTEIN"/>
    <property type="match status" value="1"/>
</dbReference>
<feature type="domain" description="BED-type" evidence="4">
    <location>
        <begin position="17"/>
        <end position="55"/>
    </location>
</feature>
<dbReference type="EMBL" id="JAAGAX010000014">
    <property type="protein sequence ID" value="KAF2292075.1"/>
    <property type="molecule type" value="Genomic_DNA"/>
</dbReference>
<organism evidence="5 6">
    <name type="scientific">Hevea brasiliensis</name>
    <name type="common">Para rubber tree</name>
    <name type="synonym">Siphonia brasiliensis</name>
    <dbReference type="NCBI Taxonomy" id="3981"/>
    <lineage>
        <taxon>Eukaryota</taxon>
        <taxon>Viridiplantae</taxon>
        <taxon>Streptophyta</taxon>
        <taxon>Embryophyta</taxon>
        <taxon>Tracheophyta</taxon>
        <taxon>Spermatophyta</taxon>
        <taxon>Magnoliopsida</taxon>
        <taxon>eudicotyledons</taxon>
        <taxon>Gunneridae</taxon>
        <taxon>Pentapetalae</taxon>
        <taxon>rosids</taxon>
        <taxon>fabids</taxon>
        <taxon>Malpighiales</taxon>
        <taxon>Euphorbiaceae</taxon>
        <taxon>Crotonoideae</taxon>
        <taxon>Micrandreae</taxon>
        <taxon>Hevea</taxon>
    </lineage>
</organism>
<dbReference type="Pfam" id="PF02892">
    <property type="entry name" value="zf-BED"/>
    <property type="match status" value="1"/>
</dbReference>
<evidence type="ECO:0000313" key="5">
    <source>
        <dbReference type="EMBL" id="KAF2292075.1"/>
    </source>
</evidence>
<evidence type="ECO:0000313" key="6">
    <source>
        <dbReference type="Proteomes" id="UP000467840"/>
    </source>
</evidence>
<sequence>MESEASTAAKTDNSNKDPAWKYVHLVNPNNRNDVACNFCSKVTKGGIFRAKQHLVGGFRNATMCKKCPTHVREELQEYMQQKASAKTLDKLPDYEDVEILGDDEDEDDVGTILRGSKGNSKVQKKARTKGPIDLYFAKSAAKAIQFKGKNHTHPPISVPGSVHFSYQVHWFFHLKWVFSIHRHHSKKSKVESVPPTFPFSDPVTIRNF</sequence>
<dbReference type="Proteomes" id="UP000467840">
    <property type="component" value="Chromosome 13"/>
</dbReference>
<name>A0A6A6KV63_HEVBR</name>
<accession>A0A6A6KV63</accession>
<evidence type="ECO:0000256" key="2">
    <source>
        <dbReference type="ARBA" id="ARBA00022771"/>
    </source>
</evidence>
<keyword evidence="3" id="KW-0862">Zinc</keyword>
<keyword evidence="1" id="KW-0479">Metal-binding</keyword>
<gene>
    <name evidence="5" type="ORF">GH714_007498</name>
</gene>
<dbReference type="AlphaFoldDB" id="A0A6A6KV63"/>
<dbReference type="InterPro" id="IPR003656">
    <property type="entry name" value="Znf_BED"/>
</dbReference>
<evidence type="ECO:0000259" key="4">
    <source>
        <dbReference type="Pfam" id="PF02892"/>
    </source>
</evidence>
<keyword evidence="2" id="KW-0863">Zinc-finger</keyword>
<evidence type="ECO:0000256" key="1">
    <source>
        <dbReference type="ARBA" id="ARBA00022723"/>
    </source>
</evidence>